<dbReference type="PANTHER" id="PTHR35894">
    <property type="entry name" value="GENERAL SECRETION PATHWAY PROTEIN A-RELATED"/>
    <property type="match status" value="1"/>
</dbReference>
<evidence type="ECO:0000259" key="2">
    <source>
        <dbReference type="Pfam" id="PF13191"/>
    </source>
</evidence>
<dbReference type="Proteomes" id="UP000619536">
    <property type="component" value="Unassembled WGS sequence"/>
</dbReference>
<name>A0A8J3ANL8_9BIFI</name>
<dbReference type="Gene3D" id="3.40.50.300">
    <property type="entry name" value="P-loop containing nucleotide triphosphate hydrolases"/>
    <property type="match status" value="1"/>
</dbReference>
<feature type="region of interest" description="Disordered" evidence="1">
    <location>
        <begin position="267"/>
        <end position="288"/>
    </location>
</feature>
<gene>
    <name evidence="3" type="ORF">GCM10007377_08550</name>
</gene>
<keyword evidence="4" id="KW-1185">Reference proteome</keyword>
<evidence type="ECO:0000313" key="4">
    <source>
        <dbReference type="Proteomes" id="UP000619536"/>
    </source>
</evidence>
<dbReference type="Pfam" id="PF13191">
    <property type="entry name" value="AAA_16"/>
    <property type="match status" value="1"/>
</dbReference>
<dbReference type="AlphaFoldDB" id="A0A8J3ANL8"/>
<accession>A0A8J3ANL8</accession>
<dbReference type="RefSeq" id="WP_188355038.1">
    <property type="nucleotide sequence ID" value="NZ_BMDH01000002.1"/>
</dbReference>
<evidence type="ECO:0000313" key="3">
    <source>
        <dbReference type="EMBL" id="GGI13961.1"/>
    </source>
</evidence>
<evidence type="ECO:0000256" key="1">
    <source>
        <dbReference type="SAM" id="MobiDB-lite"/>
    </source>
</evidence>
<proteinExistence type="predicted"/>
<dbReference type="InterPro" id="IPR041664">
    <property type="entry name" value="AAA_16"/>
</dbReference>
<sequence>MYINPFKPTAGKTPPQLVGREQILLDFTEGLENGSGAPELLMRITGPRGSGKTVMLNELGKIARDRGWLVIDETASPNLGSRILEQLQKPQHKFGNFASAKFEPRISAAGLDVSLGEITIEPTMLPTTLRQAISMRLNAMKPNQGIMITIDEIQDAQDDEITAIAIAIQHLIREDNNVAFVFAGLPQFTSELLNAKLLTFLRRATVENLGDVPLQEVSQSYQEVLSQNNAETSQELVDKMADASEGYPYLIQLVGYGVWRAATRRTEKETQARQSTGQTTDKHNKKQPPLIITETDVEAGIVEARARVGQAVCAPAINGLSDVSLEFIQAMAIDNGPSKISDIAQRLNKDKSYIASYRSRLIEEKVIRSAGYGLVDFALPYMREYLRSIM</sequence>
<dbReference type="InterPro" id="IPR027417">
    <property type="entry name" value="P-loop_NTPase"/>
</dbReference>
<reference evidence="3" key="1">
    <citation type="journal article" date="2014" name="Int. J. Syst. Evol. Microbiol.">
        <title>Complete genome sequence of Corynebacterium casei LMG S-19264T (=DSM 44701T), isolated from a smear-ripened cheese.</title>
        <authorList>
            <consortium name="US DOE Joint Genome Institute (JGI-PGF)"/>
            <person name="Walter F."/>
            <person name="Albersmeier A."/>
            <person name="Kalinowski J."/>
            <person name="Ruckert C."/>
        </authorList>
    </citation>
    <scope>NUCLEOTIDE SEQUENCE</scope>
    <source>
        <strain evidence="3">CCM 8606</strain>
    </source>
</reference>
<dbReference type="PANTHER" id="PTHR35894:SF1">
    <property type="entry name" value="PHOSPHORIBULOKINASE _ URIDINE KINASE FAMILY"/>
    <property type="match status" value="1"/>
</dbReference>
<dbReference type="InterPro" id="IPR052026">
    <property type="entry name" value="ExeA_AAA_ATPase_DNA-bind"/>
</dbReference>
<reference evidence="3" key="2">
    <citation type="submission" date="2020-09" db="EMBL/GenBank/DDBJ databases">
        <authorList>
            <person name="Sun Q."/>
            <person name="Sedlacek I."/>
        </authorList>
    </citation>
    <scope>NUCLEOTIDE SEQUENCE</scope>
    <source>
        <strain evidence="3">CCM 8606</strain>
    </source>
</reference>
<dbReference type="SUPFAM" id="SSF52540">
    <property type="entry name" value="P-loop containing nucleoside triphosphate hydrolases"/>
    <property type="match status" value="1"/>
</dbReference>
<organism evidence="3 4">
    <name type="scientific">Galliscardovia ingluviei</name>
    <dbReference type="NCBI Taxonomy" id="1769422"/>
    <lineage>
        <taxon>Bacteria</taxon>
        <taxon>Bacillati</taxon>
        <taxon>Actinomycetota</taxon>
        <taxon>Actinomycetes</taxon>
        <taxon>Bifidobacteriales</taxon>
        <taxon>Bifidobacteriaceae</taxon>
        <taxon>Galliscardovia</taxon>
    </lineage>
</organism>
<protein>
    <submittedName>
        <fullName evidence="3">ATPase AAA</fullName>
    </submittedName>
</protein>
<dbReference type="EMBL" id="BMDH01000002">
    <property type="protein sequence ID" value="GGI13961.1"/>
    <property type="molecule type" value="Genomic_DNA"/>
</dbReference>
<feature type="domain" description="Orc1-like AAA ATPase" evidence="2">
    <location>
        <begin position="16"/>
        <end position="179"/>
    </location>
</feature>
<comment type="caution">
    <text evidence="3">The sequence shown here is derived from an EMBL/GenBank/DDBJ whole genome shotgun (WGS) entry which is preliminary data.</text>
</comment>